<dbReference type="PROSITE" id="PS51123">
    <property type="entry name" value="OMPA_2"/>
    <property type="match status" value="1"/>
</dbReference>
<proteinExistence type="predicted"/>
<keyword evidence="1" id="KW-0472">Membrane</keyword>
<name>A0A2S6NKD7_RHOGL</name>
<dbReference type="InterPro" id="IPR036737">
    <property type="entry name" value="OmpA-like_sf"/>
</dbReference>
<reference evidence="4 5" key="1">
    <citation type="journal article" date="2018" name="Arch. Microbiol.">
        <title>New insights into the metabolic potential of the phototrophic purple bacterium Rhodopila globiformis DSM 161(T) from its draft genome sequence and evidence for a vanadium-dependent nitrogenase.</title>
        <authorList>
            <person name="Imhoff J.F."/>
            <person name="Rahn T."/>
            <person name="Kunzel S."/>
            <person name="Neulinger S.C."/>
        </authorList>
    </citation>
    <scope>NUCLEOTIDE SEQUENCE [LARGE SCALE GENOMIC DNA]</scope>
    <source>
        <strain evidence="4 5">DSM 161</strain>
    </source>
</reference>
<feature type="region of interest" description="Disordered" evidence="2">
    <location>
        <begin position="87"/>
        <end position="107"/>
    </location>
</feature>
<gene>
    <name evidence="4" type="ORF">CCS01_07595</name>
</gene>
<accession>A0A2S6NKD7</accession>
<keyword evidence="5" id="KW-1185">Reference proteome</keyword>
<dbReference type="Pfam" id="PF00691">
    <property type="entry name" value="OmpA"/>
    <property type="match status" value="1"/>
</dbReference>
<evidence type="ECO:0000256" key="2">
    <source>
        <dbReference type="SAM" id="MobiDB-lite"/>
    </source>
</evidence>
<evidence type="ECO:0000313" key="4">
    <source>
        <dbReference type="EMBL" id="PPQ35389.1"/>
    </source>
</evidence>
<dbReference type="GO" id="GO:0016020">
    <property type="term" value="C:membrane"/>
    <property type="evidence" value="ECO:0007669"/>
    <property type="project" value="UniProtKB-UniRule"/>
</dbReference>
<sequence>MRLTFASGQSDLSPESVAAIKQLTASVPSSDATTFNVDAYAPGTPDDPSTARRLSLSRAMAVRSALIADGVPSARIFVRALGAKFGDGPADRADVSVEGTGNQAAQK</sequence>
<dbReference type="SUPFAM" id="SSF103088">
    <property type="entry name" value="OmpA-like"/>
    <property type="match status" value="1"/>
</dbReference>
<dbReference type="Proteomes" id="UP000239724">
    <property type="component" value="Unassembled WGS sequence"/>
</dbReference>
<organism evidence="4 5">
    <name type="scientific">Rhodopila globiformis</name>
    <name type="common">Rhodopseudomonas globiformis</name>
    <dbReference type="NCBI Taxonomy" id="1071"/>
    <lineage>
        <taxon>Bacteria</taxon>
        <taxon>Pseudomonadati</taxon>
        <taxon>Pseudomonadota</taxon>
        <taxon>Alphaproteobacteria</taxon>
        <taxon>Acetobacterales</taxon>
        <taxon>Acetobacteraceae</taxon>
        <taxon>Rhodopila</taxon>
    </lineage>
</organism>
<dbReference type="AlphaFoldDB" id="A0A2S6NKD7"/>
<dbReference type="Gene3D" id="3.30.1330.60">
    <property type="entry name" value="OmpA-like domain"/>
    <property type="match status" value="1"/>
</dbReference>
<feature type="domain" description="OmpA-like" evidence="3">
    <location>
        <begin position="1"/>
        <end position="107"/>
    </location>
</feature>
<evidence type="ECO:0000313" key="5">
    <source>
        <dbReference type="Proteomes" id="UP000239724"/>
    </source>
</evidence>
<evidence type="ECO:0000259" key="3">
    <source>
        <dbReference type="PROSITE" id="PS51123"/>
    </source>
</evidence>
<dbReference type="EMBL" id="NHRY01000074">
    <property type="protein sequence ID" value="PPQ35389.1"/>
    <property type="molecule type" value="Genomic_DNA"/>
</dbReference>
<protein>
    <recommendedName>
        <fullName evidence="3">OmpA-like domain-containing protein</fullName>
    </recommendedName>
</protein>
<comment type="caution">
    <text evidence="4">The sequence shown here is derived from an EMBL/GenBank/DDBJ whole genome shotgun (WGS) entry which is preliminary data.</text>
</comment>
<dbReference type="InterPro" id="IPR006665">
    <property type="entry name" value="OmpA-like"/>
</dbReference>
<evidence type="ECO:0000256" key="1">
    <source>
        <dbReference type="PROSITE-ProRule" id="PRU00473"/>
    </source>
</evidence>